<evidence type="ECO:0000256" key="3">
    <source>
        <dbReference type="ARBA" id="ARBA00023125"/>
    </source>
</evidence>
<sequence>MKGIKEVSIETGLPASTLRYYESEGLIPPVQRTESGLRLYNEEDIEWVYFVTAMRQTGMSISLIQKYLELYYEGDVTISERRLMMLNHKIHVENQLAEIYRHLEKINYKLALYDVLEAEMNNKKLRI</sequence>
<dbReference type="Proteomes" id="UP000461739">
    <property type="component" value="Unassembled WGS sequence"/>
</dbReference>
<protein>
    <submittedName>
        <fullName evidence="6">MerR family transcriptional regulator</fullName>
    </submittedName>
</protein>
<dbReference type="AlphaFoldDB" id="A0AAN5XJL4"/>
<dbReference type="InterPro" id="IPR047057">
    <property type="entry name" value="MerR_fam"/>
</dbReference>
<dbReference type="Pfam" id="PF13411">
    <property type="entry name" value="MerR_1"/>
    <property type="match status" value="1"/>
</dbReference>
<proteinExistence type="predicted"/>
<dbReference type="PANTHER" id="PTHR30204">
    <property type="entry name" value="REDOX-CYCLING DRUG-SENSING TRANSCRIPTIONAL ACTIVATOR SOXR"/>
    <property type="match status" value="1"/>
</dbReference>
<feature type="domain" description="HTH merR-type" evidence="5">
    <location>
        <begin position="1"/>
        <end position="70"/>
    </location>
</feature>
<dbReference type="PROSITE" id="PS50937">
    <property type="entry name" value="HTH_MERR_2"/>
    <property type="match status" value="1"/>
</dbReference>
<dbReference type="GO" id="GO:0003677">
    <property type="term" value="F:DNA binding"/>
    <property type="evidence" value="ECO:0007669"/>
    <property type="project" value="UniProtKB-KW"/>
</dbReference>
<dbReference type="InterPro" id="IPR009061">
    <property type="entry name" value="DNA-bd_dom_put_sf"/>
</dbReference>
<organism evidence="6 7">
    <name type="scientific">Bacillus cereus</name>
    <dbReference type="NCBI Taxonomy" id="1396"/>
    <lineage>
        <taxon>Bacteria</taxon>
        <taxon>Bacillati</taxon>
        <taxon>Bacillota</taxon>
        <taxon>Bacilli</taxon>
        <taxon>Bacillales</taxon>
        <taxon>Bacillaceae</taxon>
        <taxon>Bacillus</taxon>
        <taxon>Bacillus cereus group</taxon>
    </lineage>
</organism>
<dbReference type="SUPFAM" id="SSF46955">
    <property type="entry name" value="Putative DNA-binding domain"/>
    <property type="match status" value="1"/>
</dbReference>
<dbReference type="GO" id="GO:0003700">
    <property type="term" value="F:DNA-binding transcription factor activity"/>
    <property type="evidence" value="ECO:0007669"/>
    <property type="project" value="InterPro"/>
</dbReference>
<dbReference type="PANTHER" id="PTHR30204:SF69">
    <property type="entry name" value="MERR-FAMILY TRANSCRIPTIONAL REGULATOR"/>
    <property type="match status" value="1"/>
</dbReference>
<evidence type="ECO:0000256" key="1">
    <source>
        <dbReference type="ARBA" id="ARBA00022491"/>
    </source>
</evidence>
<evidence type="ECO:0000313" key="6">
    <source>
        <dbReference type="EMBL" id="KAB2446146.1"/>
    </source>
</evidence>
<dbReference type="InterPro" id="IPR000551">
    <property type="entry name" value="MerR-type_HTH_dom"/>
</dbReference>
<keyword evidence="4" id="KW-0804">Transcription</keyword>
<evidence type="ECO:0000259" key="5">
    <source>
        <dbReference type="PROSITE" id="PS50937"/>
    </source>
</evidence>
<comment type="caution">
    <text evidence="6">The sequence shown here is derived from an EMBL/GenBank/DDBJ whole genome shotgun (WGS) entry which is preliminary data.</text>
</comment>
<dbReference type="Gene3D" id="1.10.1660.10">
    <property type="match status" value="1"/>
</dbReference>
<dbReference type="SMART" id="SM00422">
    <property type="entry name" value="HTH_MERR"/>
    <property type="match status" value="1"/>
</dbReference>
<evidence type="ECO:0000313" key="7">
    <source>
        <dbReference type="Proteomes" id="UP000461739"/>
    </source>
</evidence>
<dbReference type="CDD" id="cd01109">
    <property type="entry name" value="HTH_YyaN"/>
    <property type="match status" value="1"/>
</dbReference>
<evidence type="ECO:0000256" key="4">
    <source>
        <dbReference type="ARBA" id="ARBA00023163"/>
    </source>
</evidence>
<dbReference type="RefSeq" id="WP_097996479.1">
    <property type="nucleotide sequence ID" value="NZ_WBPI01000027.1"/>
</dbReference>
<name>A0AAN5XJL4_BACCE</name>
<keyword evidence="3" id="KW-0238">DNA-binding</keyword>
<evidence type="ECO:0000256" key="2">
    <source>
        <dbReference type="ARBA" id="ARBA00023015"/>
    </source>
</evidence>
<dbReference type="PRINTS" id="PR00040">
    <property type="entry name" value="HTHMERR"/>
</dbReference>
<gene>
    <name evidence="6" type="ORF">F8165_29050</name>
</gene>
<accession>A0AAN5XJL4</accession>
<dbReference type="EMBL" id="WBPI01000027">
    <property type="protein sequence ID" value="KAB2446146.1"/>
    <property type="molecule type" value="Genomic_DNA"/>
</dbReference>
<keyword evidence="2" id="KW-0805">Transcription regulation</keyword>
<reference evidence="6 7" key="1">
    <citation type="submission" date="2019-10" db="EMBL/GenBank/DDBJ databases">
        <title>Bacillus from the desert of Cuatro Cinegas, Coahuila.</title>
        <authorList>
            <person name="Olmedo-Alvarez G."/>
            <person name="Saldana S."/>
            <person name="Barcelo D."/>
        </authorList>
    </citation>
    <scope>NUCLEOTIDE SEQUENCE [LARGE SCALE GENOMIC DNA]</scope>
    <source>
        <strain evidence="6 7">CH316_11T</strain>
    </source>
</reference>
<keyword evidence="1" id="KW-0678">Repressor</keyword>